<dbReference type="Pfam" id="PF07942">
    <property type="entry name" value="CARME"/>
    <property type="match status" value="1"/>
</dbReference>
<dbReference type="GO" id="GO:0032259">
    <property type="term" value="P:methylation"/>
    <property type="evidence" value="ECO:0007669"/>
    <property type="project" value="UniProtKB-KW"/>
</dbReference>
<accession>A0A507CWL6</accession>
<dbReference type="STRING" id="286115.A0A507CWL6"/>
<dbReference type="InterPro" id="IPR012901">
    <property type="entry name" value="CARME"/>
</dbReference>
<evidence type="ECO:0000256" key="1">
    <source>
        <dbReference type="ARBA" id="ARBA00010086"/>
    </source>
</evidence>
<keyword evidence="9" id="KW-1185">Reference proteome</keyword>
<keyword evidence="5" id="KW-0949">S-adenosyl-L-methionine</keyword>
<proteinExistence type="inferred from homology"/>
<dbReference type="Proteomes" id="UP000317494">
    <property type="component" value="Unassembled WGS sequence"/>
</dbReference>
<dbReference type="AlphaFoldDB" id="A0A507CWL6"/>
<evidence type="ECO:0000313" key="8">
    <source>
        <dbReference type="EMBL" id="TPX43599.1"/>
    </source>
</evidence>
<evidence type="ECO:0000256" key="2">
    <source>
        <dbReference type="ARBA" id="ARBA00012003"/>
    </source>
</evidence>
<dbReference type="VEuPathDB" id="FungiDB:SeMB42_g06930"/>
<sequence>MASASLDLNPQLHPEQSKLSSQEILAEQAHYHKVLSAYKNYLQHSLANHRKRKRDFLTLPARHRQLVSPAWHEKWDVIATCIRVNAAFINQVISGQDDLMEFDGDEGPLPNTGHSHDCRHGHDHSNGHSHSHDHISDEASSPAPRHTHDNSHPPVPHAETPPPHHSHIHGATPNHNTSNSNSSVRQAQPTEADMDKVRSTIRQFVRDWSEEGCAERDAVYKPMTDALEKAFERVPTDQRGALSVLIPGAGLGRLAFDVAQKGFSCQGNEFSFFMLIASNFVLNRLHEPHQCTIYPWVHSLSNATTSSNQLHPVRIPDVLPGNIPKGCDFSMTAGDFIEIYSSAEHTGRWSAVLTCFFLDTAHNIIDYIEIIHNVLADGGVWINCGPLLYHFEGIPGEVSLELSLDEVMDIVQKVGFDVIEQRFIPSTYATNPSSMLKYQYNCSFFVAVKKPRIGEEPVERTTI</sequence>
<dbReference type="SUPFAM" id="SSF53335">
    <property type="entry name" value="S-adenosyl-L-methionine-dependent methyltransferases"/>
    <property type="match status" value="1"/>
</dbReference>
<protein>
    <recommendedName>
        <fullName evidence="2">carnosine N-methyltransferase</fullName>
        <ecNumber evidence="2">2.1.1.22</ecNumber>
    </recommendedName>
</protein>
<feature type="region of interest" description="Disordered" evidence="6">
    <location>
        <begin position="101"/>
        <end position="195"/>
    </location>
</feature>
<feature type="compositionally biased region" description="Pro residues" evidence="6">
    <location>
        <begin position="153"/>
        <end position="163"/>
    </location>
</feature>
<evidence type="ECO:0000313" key="10">
    <source>
        <dbReference type="Proteomes" id="UP000320475"/>
    </source>
</evidence>
<gene>
    <name evidence="8" type="ORF">SeLEV6574_g04961</name>
    <name evidence="7" type="ORF">SeMB42_g06930</name>
</gene>
<evidence type="ECO:0000256" key="6">
    <source>
        <dbReference type="SAM" id="MobiDB-lite"/>
    </source>
</evidence>
<reference evidence="9 10" key="1">
    <citation type="journal article" date="2019" name="Sci. Rep.">
        <title>Comparative genomics of chytrid fungi reveal insights into the obligate biotrophic and pathogenic lifestyle of Synchytrium endobioticum.</title>
        <authorList>
            <person name="van de Vossenberg B.T.L.H."/>
            <person name="Warris S."/>
            <person name="Nguyen H.D.T."/>
            <person name="van Gent-Pelzer M.P.E."/>
            <person name="Joly D.L."/>
            <person name="van de Geest H.C."/>
            <person name="Bonants P.J.M."/>
            <person name="Smith D.S."/>
            <person name="Levesque C.A."/>
            <person name="van der Lee T.A.J."/>
        </authorList>
    </citation>
    <scope>NUCLEOTIDE SEQUENCE [LARGE SCALE GENOMIC DNA]</scope>
    <source>
        <strain evidence="8 10">LEV6574</strain>
        <strain evidence="7 9">MB42</strain>
    </source>
</reference>
<keyword evidence="4 8" id="KW-0808">Transferase</keyword>
<evidence type="ECO:0000256" key="4">
    <source>
        <dbReference type="ARBA" id="ARBA00022679"/>
    </source>
</evidence>
<dbReference type="EC" id="2.1.1.22" evidence="2"/>
<feature type="compositionally biased region" description="Basic and acidic residues" evidence="6">
    <location>
        <begin position="114"/>
        <end position="137"/>
    </location>
</feature>
<evidence type="ECO:0000256" key="3">
    <source>
        <dbReference type="ARBA" id="ARBA00022603"/>
    </source>
</evidence>
<feature type="compositionally biased region" description="Low complexity" evidence="6">
    <location>
        <begin position="174"/>
        <end position="183"/>
    </location>
</feature>
<dbReference type="Gene3D" id="3.40.50.150">
    <property type="entry name" value="Vaccinia Virus protein VP39"/>
    <property type="match status" value="1"/>
</dbReference>
<dbReference type="EMBL" id="QEAN01000430">
    <property type="protein sequence ID" value="TPX37333.1"/>
    <property type="molecule type" value="Genomic_DNA"/>
</dbReference>
<dbReference type="GO" id="GO:0030735">
    <property type="term" value="F:carnosine N-methyltransferase activity"/>
    <property type="evidence" value="ECO:0007669"/>
    <property type="project" value="UniProtKB-EC"/>
</dbReference>
<evidence type="ECO:0000313" key="9">
    <source>
        <dbReference type="Proteomes" id="UP000317494"/>
    </source>
</evidence>
<comment type="similarity">
    <text evidence="1">Belongs to the carnosine N-methyltransferase family.</text>
</comment>
<comment type="caution">
    <text evidence="8">The sequence shown here is derived from an EMBL/GenBank/DDBJ whole genome shotgun (WGS) entry which is preliminary data.</text>
</comment>
<dbReference type="OrthoDB" id="978at2759"/>
<evidence type="ECO:0000256" key="5">
    <source>
        <dbReference type="ARBA" id="ARBA00022691"/>
    </source>
</evidence>
<dbReference type="EMBL" id="QEAM01000216">
    <property type="protein sequence ID" value="TPX43599.1"/>
    <property type="molecule type" value="Genomic_DNA"/>
</dbReference>
<evidence type="ECO:0000313" key="7">
    <source>
        <dbReference type="EMBL" id="TPX37333.1"/>
    </source>
</evidence>
<organism evidence="8 10">
    <name type="scientific">Synchytrium endobioticum</name>
    <dbReference type="NCBI Taxonomy" id="286115"/>
    <lineage>
        <taxon>Eukaryota</taxon>
        <taxon>Fungi</taxon>
        <taxon>Fungi incertae sedis</taxon>
        <taxon>Chytridiomycota</taxon>
        <taxon>Chytridiomycota incertae sedis</taxon>
        <taxon>Chytridiomycetes</taxon>
        <taxon>Synchytriales</taxon>
        <taxon>Synchytriaceae</taxon>
        <taxon>Synchytrium</taxon>
    </lineage>
</organism>
<dbReference type="Proteomes" id="UP000320475">
    <property type="component" value="Unassembled WGS sequence"/>
</dbReference>
<keyword evidence="3 8" id="KW-0489">Methyltransferase</keyword>
<dbReference type="PANTHER" id="PTHR12303">
    <property type="entry name" value="CARNOSINE N-METHYLTRANSFERASE"/>
    <property type="match status" value="1"/>
</dbReference>
<name>A0A507CWL6_9FUNG</name>
<dbReference type="SMART" id="SM01296">
    <property type="entry name" value="N2227"/>
    <property type="match status" value="1"/>
</dbReference>
<dbReference type="PANTHER" id="PTHR12303:SF6">
    <property type="entry name" value="CARNOSINE N-METHYLTRANSFERASE"/>
    <property type="match status" value="1"/>
</dbReference>
<dbReference type="InterPro" id="IPR029063">
    <property type="entry name" value="SAM-dependent_MTases_sf"/>
</dbReference>